<dbReference type="SUPFAM" id="SSF63380">
    <property type="entry name" value="Riboflavin synthase domain-like"/>
    <property type="match status" value="2"/>
</dbReference>
<dbReference type="NCBIfam" id="NF006767">
    <property type="entry name" value="PRK09289.1"/>
    <property type="match status" value="1"/>
</dbReference>
<evidence type="ECO:0000313" key="12">
    <source>
        <dbReference type="EMBL" id="MCU7550024.1"/>
    </source>
</evidence>
<evidence type="ECO:0000313" key="13">
    <source>
        <dbReference type="Proteomes" id="UP001155483"/>
    </source>
</evidence>
<dbReference type="RefSeq" id="WP_279297465.1">
    <property type="nucleotide sequence ID" value="NZ_JAOTIF010000009.1"/>
</dbReference>
<feature type="repeat" description="Lumazine-binding" evidence="10">
    <location>
        <begin position="96"/>
        <end position="192"/>
    </location>
</feature>
<dbReference type="PROSITE" id="PS51177">
    <property type="entry name" value="LUMAZINE_BIND"/>
    <property type="match status" value="2"/>
</dbReference>
<dbReference type="GO" id="GO:0009231">
    <property type="term" value="P:riboflavin biosynthetic process"/>
    <property type="evidence" value="ECO:0007669"/>
    <property type="project" value="UniProtKB-KW"/>
</dbReference>
<keyword evidence="7 12" id="KW-0808">Transferase</keyword>
<evidence type="ECO:0000256" key="10">
    <source>
        <dbReference type="PROSITE-ProRule" id="PRU00524"/>
    </source>
</evidence>
<keyword evidence="13" id="KW-1185">Reference proteome</keyword>
<evidence type="ECO:0000256" key="4">
    <source>
        <dbReference type="ARBA" id="ARBA00012827"/>
    </source>
</evidence>
<feature type="domain" description="Lumazine-binding" evidence="11">
    <location>
        <begin position="1"/>
        <end position="95"/>
    </location>
</feature>
<evidence type="ECO:0000256" key="2">
    <source>
        <dbReference type="ARBA" id="ARBA00002803"/>
    </source>
</evidence>
<dbReference type="Pfam" id="PF00677">
    <property type="entry name" value="Lum_binding"/>
    <property type="match status" value="2"/>
</dbReference>
<feature type="repeat" description="Lumazine-binding" evidence="10">
    <location>
        <begin position="1"/>
        <end position="95"/>
    </location>
</feature>
<dbReference type="PANTHER" id="PTHR21098:SF12">
    <property type="entry name" value="RIBOFLAVIN SYNTHASE"/>
    <property type="match status" value="1"/>
</dbReference>
<dbReference type="EC" id="2.5.1.9" evidence="4 9"/>
<dbReference type="Proteomes" id="UP001155483">
    <property type="component" value="Unassembled WGS sequence"/>
</dbReference>
<dbReference type="PIRSF" id="PIRSF000498">
    <property type="entry name" value="Riboflavin_syn_A"/>
    <property type="match status" value="1"/>
</dbReference>
<evidence type="ECO:0000256" key="9">
    <source>
        <dbReference type="NCBIfam" id="TIGR00187"/>
    </source>
</evidence>
<evidence type="ECO:0000259" key="11">
    <source>
        <dbReference type="PROSITE" id="PS51177"/>
    </source>
</evidence>
<evidence type="ECO:0000256" key="7">
    <source>
        <dbReference type="ARBA" id="ARBA00022679"/>
    </source>
</evidence>
<dbReference type="InterPro" id="IPR023366">
    <property type="entry name" value="ATP_synth_asu-like_sf"/>
</dbReference>
<protein>
    <recommendedName>
        <fullName evidence="5 9">Riboflavin synthase</fullName>
        <ecNumber evidence="4 9">2.5.1.9</ecNumber>
    </recommendedName>
</protein>
<dbReference type="PANTHER" id="PTHR21098">
    <property type="entry name" value="RIBOFLAVIN SYNTHASE ALPHA CHAIN"/>
    <property type="match status" value="1"/>
</dbReference>
<evidence type="ECO:0000256" key="6">
    <source>
        <dbReference type="ARBA" id="ARBA00022619"/>
    </source>
</evidence>
<evidence type="ECO:0000256" key="1">
    <source>
        <dbReference type="ARBA" id="ARBA00000968"/>
    </source>
</evidence>
<dbReference type="AlphaFoldDB" id="A0A9X2XVD6"/>
<proteinExistence type="predicted"/>
<comment type="caution">
    <text evidence="12">The sequence shown here is derived from an EMBL/GenBank/DDBJ whole genome shotgun (WGS) entry which is preliminary data.</text>
</comment>
<evidence type="ECO:0000256" key="3">
    <source>
        <dbReference type="ARBA" id="ARBA00004887"/>
    </source>
</evidence>
<reference evidence="12" key="2">
    <citation type="submission" date="2023-04" db="EMBL/GenBank/DDBJ databases">
        <title>Paracnuella aquatica gen. nov., sp. nov., a member of the family Chitinophagaceae isolated from a hot spring.</title>
        <authorList>
            <person name="Wang C."/>
        </authorList>
    </citation>
    <scope>NUCLEOTIDE SEQUENCE</scope>
    <source>
        <strain evidence="12">LB-8</strain>
    </source>
</reference>
<comment type="pathway">
    <text evidence="3">Cofactor biosynthesis; riboflavin biosynthesis; riboflavin from 2-hydroxy-3-oxobutyl phosphate and 5-amino-6-(D-ribitylamino)uracil: step 2/2.</text>
</comment>
<evidence type="ECO:0000256" key="8">
    <source>
        <dbReference type="ARBA" id="ARBA00022737"/>
    </source>
</evidence>
<feature type="domain" description="Lumazine-binding" evidence="11">
    <location>
        <begin position="96"/>
        <end position="192"/>
    </location>
</feature>
<dbReference type="FunFam" id="2.40.30.20:FF:000004">
    <property type="entry name" value="Riboflavin synthase, alpha subunit"/>
    <property type="match status" value="1"/>
</dbReference>
<dbReference type="InterPro" id="IPR001783">
    <property type="entry name" value="Lumazine-bd"/>
</dbReference>
<dbReference type="NCBIfam" id="TIGR00187">
    <property type="entry name" value="ribE"/>
    <property type="match status" value="1"/>
</dbReference>
<keyword evidence="6" id="KW-0686">Riboflavin biosynthesis</keyword>
<keyword evidence="8" id="KW-0677">Repeat</keyword>
<comment type="catalytic activity">
    <reaction evidence="1">
        <text>2 6,7-dimethyl-8-(1-D-ribityl)lumazine + H(+) = 5-amino-6-(D-ribitylamino)uracil + riboflavin</text>
        <dbReference type="Rhea" id="RHEA:20772"/>
        <dbReference type="ChEBI" id="CHEBI:15378"/>
        <dbReference type="ChEBI" id="CHEBI:15934"/>
        <dbReference type="ChEBI" id="CHEBI:57986"/>
        <dbReference type="ChEBI" id="CHEBI:58201"/>
        <dbReference type="EC" id="2.5.1.9"/>
    </reaction>
</comment>
<comment type="function">
    <text evidence="2">Catalyzes the dismutation of two molecules of 6,7-dimethyl-8-ribityllumazine, resulting in the formation of riboflavin and 5-amino-6-(D-ribitylamino)uracil.</text>
</comment>
<reference evidence="12" key="1">
    <citation type="submission" date="2022-09" db="EMBL/GenBank/DDBJ databases">
        <authorList>
            <person name="Yuan C."/>
            <person name="Ke Z."/>
        </authorList>
    </citation>
    <scope>NUCLEOTIDE SEQUENCE</scope>
    <source>
        <strain evidence="12">LB-8</strain>
    </source>
</reference>
<name>A0A9X2XVD6_9BACT</name>
<dbReference type="Gene3D" id="2.40.30.20">
    <property type="match status" value="2"/>
</dbReference>
<organism evidence="12 13">
    <name type="scientific">Paraflavisolibacter caeni</name>
    <dbReference type="NCBI Taxonomy" id="2982496"/>
    <lineage>
        <taxon>Bacteria</taxon>
        <taxon>Pseudomonadati</taxon>
        <taxon>Bacteroidota</taxon>
        <taxon>Chitinophagia</taxon>
        <taxon>Chitinophagales</taxon>
        <taxon>Chitinophagaceae</taxon>
        <taxon>Paraflavisolibacter</taxon>
    </lineage>
</organism>
<evidence type="ECO:0000256" key="5">
    <source>
        <dbReference type="ARBA" id="ARBA00013950"/>
    </source>
</evidence>
<gene>
    <name evidence="12" type="ORF">OCK74_12930</name>
</gene>
<accession>A0A9X2XVD6</accession>
<dbReference type="GO" id="GO:0004746">
    <property type="term" value="F:riboflavin synthase activity"/>
    <property type="evidence" value="ECO:0007669"/>
    <property type="project" value="UniProtKB-UniRule"/>
</dbReference>
<dbReference type="InterPro" id="IPR026017">
    <property type="entry name" value="Lumazine-bd_dom"/>
</dbReference>
<dbReference type="CDD" id="cd00402">
    <property type="entry name" value="Riboflavin_synthase_like"/>
    <property type="match status" value="1"/>
</dbReference>
<dbReference type="EMBL" id="JAOTIF010000009">
    <property type="protein sequence ID" value="MCU7550024.1"/>
    <property type="molecule type" value="Genomic_DNA"/>
</dbReference>
<sequence length="197" mass="21975">MFTGIIEAVGQVQEITGHGTNKTFWISAPLTSELKVDQSIAHNGVCLTIEEIKAPLYRVTAVKETLDKTNLGSWLVGSYINLERSLLPSSRLDGHFVQGHVDTTGLCKSIKDCNGSYEIEFEFPEEHAPLIIEKGSICINGISLTAFGVQRTTFKVAIIPFTWEHTNLQYLKEGDKVNLEFDMVGKYIIRKQALNIM</sequence>
<dbReference type="InterPro" id="IPR017938">
    <property type="entry name" value="Riboflavin_synthase-like_b-brl"/>
</dbReference>